<dbReference type="Gene3D" id="3.90.950.20">
    <property type="entry name" value="CinA-like"/>
    <property type="match status" value="1"/>
</dbReference>
<comment type="caution">
    <text evidence="2">The sequence shown here is derived from an EMBL/GenBank/DDBJ whole genome shotgun (WGS) entry which is preliminary data.</text>
</comment>
<organism evidence="2 3">
    <name type="scientific">Gulosibacter macacae</name>
    <dbReference type="NCBI Taxonomy" id="2488791"/>
    <lineage>
        <taxon>Bacteria</taxon>
        <taxon>Bacillati</taxon>
        <taxon>Actinomycetota</taxon>
        <taxon>Actinomycetes</taxon>
        <taxon>Micrococcales</taxon>
        <taxon>Microbacteriaceae</taxon>
        <taxon>Gulosibacter</taxon>
    </lineage>
</organism>
<dbReference type="SUPFAM" id="SSF142433">
    <property type="entry name" value="CinA-like"/>
    <property type="match status" value="1"/>
</dbReference>
<dbReference type="EMBL" id="RQVS01000003">
    <property type="protein sequence ID" value="RRJ87925.1"/>
    <property type="molecule type" value="Genomic_DNA"/>
</dbReference>
<dbReference type="Pfam" id="PF02464">
    <property type="entry name" value="CinA"/>
    <property type="match status" value="1"/>
</dbReference>
<dbReference type="InterPro" id="IPR008136">
    <property type="entry name" value="CinA_C"/>
</dbReference>
<keyword evidence="3" id="KW-1185">Reference proteome</keyword>
<dbReference type="InterPro" id="IPR036653">
    <property type="entry name" value="CinA-like_C"/>
</dbReference>
<proteinExistence type="predicted"/>
<sequence>MTQDAHEPNPANLALERTREVAQILLDARLTIAVAESLTGGGLAAELVRVPGISASFRGGVVAYHTALKHTVLGVDRELLLDRGAVDPEVARQMAARVREVMAVAGQHADIGLSTTGVAGPDSADGKPAGTVFVGISSLWGERVVELDFSNLVRLDDPVGSRQRIRFATIEAALFNLLEHLAEQVETGPNAEV</sequence>
<name>A0A3P3VYQ4_9MICO</name>
<protein>
    <submittedName>
        <fullName evidence="2">CinA family protein</fullName>
    </submittedName>
</protein>
<gene>
    <name evidence="2" type="ORF">EG850_03485</name>
</gene>
<dbReference type="Proteomes" id="UP000274391">
    <property type="component" value="Unassembled WGS sequence"/>
</dbReference>
<feature type="domain" description="CinA C-terminal" evidence="1">
    <location>
        <begin position="19"/>
        <end position="179"/>
    </location>
</feature>
<evidence type="ECO:0000313" key="2">
    <source>
        <dbReference type="EMBL" id="RRJ87925.1"/>
    </source>
</evidence>
<evidence type="ECO:0000313" key="3">
    <source>
        <dbReference type="Proteomes" id="UP000274391"/>
    </source>
</evidence>
<dbReference type="OrthoDB" id="1253990at2"/>
<reference evidence="2 3" key="1">
    <citation type="submission" date="2018-11" db="EMBL/GenBank/DDBJ databases">
        <title>YIM 102482-1 draft genome.</title>
        <authorList>
            <person name="Li G."/>
            <person name="Jiang Y."/>
        </authorList>
    </citation>
    <scope>NUCLEOTIDE SEQUENCE [LARGE SCALE GENOMIC DNA]</scope>
    <source>
        <strain evidence="2 3">YIM 102482-1</strain>
    </source>
</reference>
<dbReference type="AlphaFoldDB" id="A0A3P3VYQ4"/>
<dbReference type="NCBIfam" id="TIGR00199">
    <property type="entry name" value="PncC_domain"/>
    <property type="match status" value="1"/>
</dbReference>
<accession>A0A3P3VYQ4</accession>
<evidence type="ECO:0000259" key="1">
    <source>
        <dbReference type="Pfam" id="PF02464"/>
    </source>
</evidence>
<dbReference type="RefSeq" id="WP_124969998.1">
    <property type="nucleotide sequence ID" value="NZ_RQVS01000003.1"/>
</dbReference>